<keyword evidence="3" id="KW-0479">Metal-binding</keyword>
<keyword evidence="4" id="KW-0408">Iron</keyword>
<dbReference type="SUPFAM" id="SSF47188">
    <property type="entry name" value="Hemerythrin-like"/>
    <property type="match status" value="1"/>
</dbReference>
<evidence type="ECO:0000313" key="6">
    <source>
        <dbReference type="EMBL" id="NPT42458.1"/>
    </source>
</evidence>
<evidence type="ECO:0000256" key="4">
    <source>
        <dbReference type="ARBA" id="ARBA00023004"/>
    </source>
</evidence>
<reference evidence="6 7" key="1">
    <citation type="submission" date="2019-11" db="EMBL/GenBank/DDBJ databases">
        <title>Metabolism of dissolved organic matter in forest soils.</title>
        <authorList>
            <person name="Cyle K.T."/>
            <person name="Wilhelm R.C."/>
            <person name="Martinez C.E."/>
        </authorList>
    </citation>
    <scope>NUCLEOTIDE SEQUENCE [LARGE SCALE GENOMIC DNA]</scope>
    <source>
        <strain evidence="6 7">1N</strain>
    </source>
</reference>
<dbReference type="PROSITE" id="PS00550">
    <property type="entry name" value="HEMERYTHRINS"/>
    <property type="match status" value="1"/>
</dbReference>
<dbReference type="EMBL" id="WOEY01000058">
    <property type="protein sequence ID" value="NPT42458.1"/>
    <property type="molecule type" value="Genomic_DNA"/>
</dbReference>
<evidence type="ECO:0000313" key="7">
    <source>
        <dbReference type="Proteomes" id="UP000652198"/>
    </source>
</evidence>
<comment type="similarity">
    <text evidence="1">Belongs to the hemerythrin family.</text>
</comment>
<protein>
    <submittedName>
        <fullName evidence="6">Hemerythrin</fullName>
    </submittedName>
</protein>
<dbReference type="PANTHER" id="PTHR37164">
    <property type="entry name" value="BACTERIOHEMERYTHRIN"/>
    <property type="match status" value="1"/>
</dbReference>
<dbReference type="PANTHER" id="PTHR37164:SF1">
    <property type="entry name" value="BACTERIOHEMERYTHRIN"/>
    <property type="match status" value="1"/>
</dbReference>
<dbReference type="InterPro" id="IPR050669">
    <property type="entry name" value="Hemerythrin"/>
</dbReference>
<name>A0ABX2BRJ5_9BURK</name>
<keyword evidence="2" id="KW-0561">Oxygen transport</keyword>
<dbReference type="Proteomes" id="UP000652198">
    <property type="component" value="Unassembled WGS sequence"/>
</dbReference>
<dbReference type="InterPro" id="IPR012312">
    <property type="entry name" value="Hemerythrin-like"/>
</dbReference>
<evidence type="ECO:0000256" key="2">
    <source>
        <dbReference type="ARBA" id="ARBA00022621"/>
    </source>
</evidence>
<dbReference type="CDD" id="cd12107">
    <property type="entry name" value="Hemerythrin"/>
    <property type="match status" value="1"/>
</dbReference>
<dbReference type="InterPro" id="IPR035938">
    <property type="entry name" value="Hemerythrin-like_sf"/>
</dbReference>
<dbReference type="Pfam" id="PF01814">
    <property type="entry name" value="Hemerythrin"/>
    <property type="match status" value="1"/>
</dbReference>
<proteinExistence type="inferred from homology"/>
<sequence>MMDITADLDWNDRHLIGHQAMDDSHREFVTLVNAILHADDCQLPAALDAFVRHIEAHFGLEEDLMRTSRYPATDCHIEEHEKVLASVREVQVLVNAGNAEVGRELAEALVDWFPGHSDYMDSALAAWVVKKATGGAPVVLRRAMQLT</sequence>
<keyword evidence="2" id="KW-0813">Transport</keyword>
<accession>A0ABX2BRJ5</accession>
<dbReference type="Gene3D" id="1.20.120.50">
    <property type="entry name" value="Hemerythrin-like"/>
    <property type="match status" value="1"/>
</dbReference>
<evidence type="ECO:0000259" key="5">
    <source>
        <dbReference type="Pfam" id="PF01814"/>
    </source>
</evidence>
<organism evidence="6 7">
    <name type="scientific">Paraburkholderia solitsugae</name>
    <dbReference type="NCBI Taxonomy" id="2675748"/>
    <lineage>
        <taxon>Bacteria</taxon>
        <taxon>Pseudomonadati</taxon>
        <taxon>Pseudomonadota</taxon>
        <taxon>Betaproteobacteria</taxon>
        <taxon>Burkholderiales</taxon>
        <taxon>Burkholderiaceae</taxon>
        <taxon>Paraburkholderia</taxon>
    </lineage>
</organism>
<gene>
    <name evidence="6" type="ORF">GNZ12_14320</name>
</gene>
<evidence type="ECO:0000256" key="3">
    <source>
        <dbReference type="ARBA" id="ARBA00022723"/>
    </source>
</evidence>
<comment type="caution">
    <text evidence="6">The sequence shown here is derived from an EMBL/GenBank/DDBJ whole genome shotgun (WGS) entry which is preliminary data.</text>
</comment>
<dbReference type="InterPro" id="IPR012827">
    <property type="entry name" value="Hemerythrin_metal-bd"/>
</dbReference>
<dbReference type="InterPro" id="IPR016131">
    <property type="entry name" value="Haemerythrin_Fe_BS"/>
</dbReference>
<feature type="domain" description="Hemerythrin-like" evidence="5">
    <location>
        <begin position="19"/>
        <end position="127"/>
    </location>
</feature>
<keyword evidence="7" id="KW-1185">Reference proteome</keyword>
<dbReference type="NCBIfam" id="TIGR02481">
    <property type="entry name" value="hemeryth_dom"/>
    <property type="match status" value="1"/>
</dbReference>
<evidence type="ECO:0000256" key="1">
    <source>
        <dbReference type="ARBA" id="ARBA00010587"/>
    </source>
</evidence>